<accession>A0A926Q5V4</accession>
<proteinExistence type="predicted"/>
<evidence type="ECO:0000313" key="1">
    <source>
        <dbReference type="EMBL" id="MBC9798551.1"/>
    </source>
</evidence>
<name>A0A926Q5V4_9FLAO</name>
<dbReference type="EMBL" id="JACVDC010000132">
    <property type="protein sequence ID" value="MBC9798551.1"/>
    <property type="molecule type" value="Genomic_DNA"/>
</dbReference>
<organism evidence="1 2">
    <name type="scientific">Sinomicrobium weinanense</name>
    <dbReference type="NCBI Taxonomy" id="2842200"/>
    <lineage>
        <taxon>Bacteria</taxon>
        <taxon>Pseudomonadati</taxon>
        <taxon>Bacteroidota</taxon>
        <taxon>Flavobacteriia</taxon>
        <taxon>Flavobacteriales</taxon>
        <taxon>Flavobacteriaceae</taxon>
        <taxon>Sinomicrobium</taxon>
    </lineage>
</organism>
<evidence type="ECO:0008006" key="3">
    <source>
        <dbReference type="Google" id="ProtNLM"/>
    </source>
</evidence>
<dbReference type="AlphaFoldDB" id="A0A926Q5V4"/>
<dbReference type="RefSeq" id="WP_187967666.1">
    <property type="nucleotide sequence ID" value="NZ_JACVDC010000132.1"/>
</dbReference>
<dbReference type="SUPFAM" id="SSF49785">
    <property type="entry name" value="Galactose-binding domain-like"/>
    <property type="match status" value="1"/>
</dbReference>
<keyword evidence="2" id="KW-1185">Reference proteome</keyword>
<dbReference type="InterPro" id="IPR008979">
    <property type="entry name" value="Galactose-bd-like_sf"/>
</dbReference>
<gene>
    <name evidence="1" type="ORF">IBL28_21475</name>
</gene>
<sequence>MKLKRKYWFKKDLTPSLSECTFQASNDINFSQFENLYSIGDLDRIIIYNKKINPRQKYRFVRFLIPPHNNGNISEMMFVTNKGEKLKGKLISSKSIKDNPTLDFGFDNNVLSFINIKKDAEPQWVGLDFGEKKELSEITFCPRTDKNDIWPGLRYELFYWNSGWKSIEKKIATTHTLDFNSPFSNGLYLLKCLDEGVEERIFTYENEKQVWW</sequence>
<dbReference type="Gene3D" id="2.60.120.260">
    <property type="entry name" value="Galactose-binding domain-like"/>
    <property type="match status" value="2"/>
</dbReference>
<dbReference type="Proteomes" id="UP000653730">
    <property type="component" value="Unassembled WGS sequence"/>
</dbReference>
<reference evidence="1 2" key="1">
    <citation type="submission" date="2020-09" db="EMBL/GenBank/DDBJ databases">
        <title>Sinomicrobium weinanense sp. nov., a halophilic bacteria isolated from saline-alkali soil.</title>
        <authorList>
            <person name="Wu P."/>
            <person name="Ren H."/>
            <person name="Mei Y."/>
            <person name="Liang Y."/>
            <person name="Chen Z."/>
        </authorList>
    </citation>
    <scope>NUCLEOTIDE SEQUENCE [LARGE SCALE GENOMIC DNA]</scope>
    <source>
        <strain evidence="1 2">FJxs</strain>
    </source>
</reference>
<evidence type="ECO:0000313" key="2">
    <source>
        <dbReference type="Proteomes" id="UP000653730"/>
    </source>
</evidence>
<comment type="caution">
    <text evidence="1">The sequence shown here is derived from an EMBL/GenBank/DDBJ whole genome shotgun (WGS) entry which is preliminary data.</text>
</comment>
<protein>
    <recommendedName>
        <fullName evidence="3">F5/8 type C domain-containing protein</fullName>
    </recommendedName>
</protein>